<gene>
    <name evidence="5" type="ORF">EJ06DRAFT_452721</name>
</gene>
<evidence type="ECO:0000256" key="2">
    <source>
        <dbReference type="ARBA" id="ARBA00023242"/>
    </source>
</evidence>
<dbReference type="GO" id="GO:0000981">
    <property type="term" value="F:DNA-binding transcription factor activity, RNA polymerase II-specific"/>
    <property type="evidence" value="ECO:0007669"/>
    <property type="project" value="InterPro"/>
</dbReference>
<dbReference type="OrthoDB" id="5278208at2759"/>
<reference evidence="5" key="1">
    <citation type="journal article" date="2020" name="Stud. Mycol.">
        <title>101 Dothideomycetes genomes: a test case for predicting lifestyles and emergence of pathogens.</title>
        <authorList>
            <person name="Haridas S."/>
            <person name="Albert R."/>
            <person name="Binder M."/>
            <person name="Bloem J."/>
            <person name="Labutti K."/>
            <person name="Salamov A."/>
            <person name="Andreopoulos B."/>
            <person name="Baker S."/>
            <person name="Barry K."/>
            <person name="Bills G."/>
            <person name="Bluhm B."/>
            <person name="Cannon C."/>
            <person name="Castanera R."/>
            <person name="Culley D."/>
            <person name="Daum C."/>
            <person name="Ezra D."/>
            <person name="Gonzalez J."/>
            <person name="Henrissat B."/>
            <person name="Kuo A."/>
            <person name="Liang C."/>
            <person name="Lipzen A."/>
            <person name="Lutzoni F."/>
            <person name="Magnuson J."/>
            <person name="Mondo S."/>
            <person name="Nolan M."/>
            <person name="Ohm R."/>
            <person name="Pangilinan J."/>
            <person name="Park H.-J."/>
            <person name="Ramirez L."/>
            <person name="Alfaro M."/>
            <person name="Sun H."/>
            <person name="Tritt A."/>
            <person name="Yoshinaga Y."/>
            <person name="Zwiers L.-H."/>
            <person name="Turgeon B."/>
            <person name="Goodwin S."/>
            <person name="Spatafora J."/>
            <person name="Crous P."/>
            <person name="Grigoriev I."/>
        </authorList>
    </citation>
    <scope>NUCLEOTIDE SEQUENCE</scope>
    <source>
        <strain evidence="5">CBS 262.69</strain>
    </source>
</reference>
<evidence type="ECO:0000313" key="6">
    <source>
        <dbReference type="Proteomes" id="UP000799640"/>
    </source>
</evidence>
<dbReference type="Pfam" id="PF11951">
    <property type="entry name" value="Fungal_trans_2"/>
    <property type="match status" value="1"/>
</dbReference>
<protein>
    <recommendedName>
        <fullName evidence="4">Zn(2)-C6 fungal-type domain-containing protein</fullName>
    </recommendedName>
</protein>
<feature type="non-terminal residue" evidence="5">
    <location>
        <position position="1"/>
    </location>
</feature>
<dbReference type="AlphaFoldDB" id="A0A6G1I4W0"/>
<dbReference type="EMBL" id="ML996689">
    <property type="protein sequence ID" value="KAF2403312.1"/>
    <property type="molecule type" value="Genomic_DNA"/>
</dbReference>
<dbReference type="GO" id="GO:0008270">
    <property type="term" value="F:zinc ion binding"/>
    <property type="evidence" value="ECO:0007669"/>
    <property type="project" value="InterPro"/>
</dbReference>
<dbReference type="GO" id="GO:0005634">
    <property type="term" value="C:nucleus"/>
    <property type="evidence" value="ECO:0007669"/>
    <property type="project" value="UniProtKB-SubCell"/>
</dbReference>
<dbReference type="PROSITE" id="PS50048">
    <property type="entry name" value="ZN2_CY6_FUNGAL_2"/>
    <property type="match status" value="1"/>
</dbReference>
<name>A0A6G1I4W0_9PEZI</name>
<evidence type="ECO:0000256" key="3">
    <source>
        <dbReference type="SAM" id="MobiDB-lite"/>
    </source>
</evidence>
<dbReference type="GO" id="GO:0000976">
    <property type="term" value="F:transcription cis-regulatory region binding"/>
    <property type="evidence" value="ECO:0007669"/>
    <property type="project" value="TreeGrafter"/>
</dbReference>
<dbReference type="PROSITE" id="PS00463">
    <property type="entry name" value="ZN2_CY6_FUNGAL_1"/>
    <property type="match status" value="1"/>
</dbReference>
<evidence type="ECO:0000313" key="5">
    <source>
        <dbReference type="EMBL" id="KAF2403312.1"/>
    </source>
</evidence>
<feature type="non-terminal residue" evidence="5">
    <location>
        <position position="584"/>
    </location>
</feature>
<feature type="compositionally biased region" description="Low complexity" evidence="3">
    <location>
        <begin position="105"/>
        <end position="127"/>
    </location>
</feature>
<dbReference type="InterPro" id="IPR021858">
    <property type="entry name" value="Fun_TF"/>
</dbReference>
<dbReference type="Proteomes" id="UP000799640">
    <property type="component" value="Unassembled WGS sequence"/>
</dbReference>
<dbReference type="InterPro" id="IPR001138">
    <property type="entry name" value="Zn2Cys6_DnaBD"/>
</dbReference>
<dbReference type="Gene3D" id="4.10.240.10">
    <property type="entry name" value="Zn(2)-C6 fungal-type DNA-binding domain"/>
    <property type="match status" value="1"/>
</dbReference>
<feature type="compositionally biased region" description="Polar residues" evidence="3">
    <location>
        <begin position="88"/>
        <end position="100"/>
    </location>
</feature>
<dbReference type="CDD" id="cd00067">
    <property type="entry name" value="GAL4"/>
    <property type="match status" value="1"/>
</dbReference>
<dbReference type="GO" id="GO:0045944">
    <property type="term" value="P:positive regulation of transcription by RNA polymerase II"/>
    <property type="evidence" value="ECO:0007669"/>
    <property type="project" value="TreeGrafter"/>
</dbReference>
<proteinExistence type="predicted"/>
<feature type="domain" description="Zn(2)-C6 fungal-type" evidence="4">
    <location>
        <begin position="22"/>
        <end position="52"/>
    </location>
</feature>
<dbReference type="Pfam" id="PF00172">
    <property type="entry name" value="Zn_clus"/>
    <property type="match status" value="1"/>
</dbReference>
<sequence>GRVRRRVGVGGEHVKFRRTRSGCYTCRNRRVKCDETRPICERCRKGNRDCLYPDPTTSKPRRGSAKAKADDLSSPSEEDDDLDMEPASATSTISNTPSLRESSDSPSVSAPLTAASSLTAPSLGSSTGKSPTPSDDSTRGDRRSSLPKDIRFFLDYAQMSLTRHHWGIRTDSNNFFSQGLVDLALKFEPLLYALVGFSAYFYTISRPEGQLKDFLGYYMKSVTLLRKSFGAQKPSIATILTILQLAMIEEYLGDWVNLMSHQKAAFQMITALYTPEQMVSNDPQRKLLQWYMHFDTFVGILAGTGPQLGREWFAANHAYYAQESEAHPDSLALMYDERYSWIRLAGHDMATLFARKAKDGIGADEFGSRRAALSDAISNWRDNLPSKLMDDSYRVHDFNGWDAPDLDDIVDPYEPGLLFGGPLFDTNLLVIDFYGLELVYKSHVGAPPAETRDLAYRMCQMFEAIELSNLGCGLVTGMQAGIALAVVFLPREPKEIMWARRKLALVEASGYSFPAMLRNRLETLWSVDLSNWWLPLDDDNVKGPRLSKAIRSIRGFAIQPPRDQKGEDLTEMRGIFDSLSLSDA</sequence>
<dbReference type="PANTHER" id="PTHR37534:SF10">
    <property type="entry name" value="ZN(II)2CYS6 TRANSCRIPTION FACTOR (EUROFUNG)"/>
    <property type="match status" value="1"/>
</dbReference>
<dbReference type="PANTHER" id="PTHR37534">
    <property type="entry name" value="TRANSCRIPTIONAL ACTIVATOR PROTEIN UGA3"/>
    <property type="match status" value="1"/>
</dbReference>
<organism evidence="5 6">
    <name type="scientific">Trichodelitschia bisporula</name>
    <dbReference type="NCBI Taxonomy" id="703511"/>
    <lineage>
        <taxon>Eukaryota</taxon>
        <taxon>Fungi</taxon>
        <taxon>Dikarya</taxon>
        <taxon>Ascomycota</taxon>
        <taxon>Pezizomycotina</taxon>
        <taxon>Dothideomycetes</taxon>
        <taxon>Dothideomycetes incertae sedis</taxon>
        <taxon>Phaeotrichales</taxon>
        <taxon>Phaeotrichaceae</taxon>
        <taxon>Trichodelitschia</taxon>
    </lineage>
</organism>
<dbReference type="InterPro" id="IPR036864">
    <property type="entry name" value="Zn2-C6_fun-type_DNA-bd_sf"/>
</dbReference>
<dbReference type="SMART" id="SM00066">
    <property type="entry name" value="GAL4"/>
    <property type="match status" value="1"/>
</dbReference>
<evidence type="ECO:0000256" key="1">
    <source>
        <dbReference type="ARBA" id="ARBA00004123"/>
    </source>
</evidence>
<keyword evidence="6" id="KW-1185">Reference proteome</keyword>
<evidence type="ECO:0000259" key="4">
    <source>
        <dbReference type="PROSITE" id="PS50048"/>
    </source>
</evidence>
<keyword evidence="2" id="KW-0539">Nucleus</keyword>
<accession>A0A6G1I4W0</accession>
<comment type="subcellular location">
    <subcellularLocation>
        <location evidence="1">Nucleus</location>
    </subcellularLocation>
</comment>
<dbReference type="SUPFAM" id="SSF57701">
    <property type="entry name" value="Zn2/Cys6 DNA-binding domain"/>
    <property type="match status" value="1"/>
</dbReference>
<feature type="region of interest" description="Disordered" evidence="3">
    <location>
        <begin position="50"/>
        <end position="144"/>
    </location>
</feature>